<feature type="domain" description="KNTC1 first ARM-repeats" evidence="2">
    <location>
        <begin position="75"/>
        <end position="250"/>
    </location>
</feature>
<feature type="compositionally biased region" description="Polar residues" evidence="1">
    <location>
        <begin position="9"/>
        <end position="20"/>
    </location>
</feature>
<dbReference type="GeneID" id="25911834"/>
<sequence length="407" mass="45980">MVPSEIAVHTSSTDSHSNISPVERTIPSTRDPETTPNPNSTPTLEQKNIPAHTNTLSQNYVRRLTQSQPASLLYHLLSKHDFAVAVTYATRHSLDLGLVYSTQAAFLLNRVNDGGEDEAQESAFVQLIECLSQMKDLQAVIDICLTSELKSFTITRRLIDYGVARMDAETSQGTSVSKYLSTMHKRLHSRVLRMRHRFETYAMTIAEEDTQCRVWHETFRCESLADQICVALKMGRPAIAFLTWKRHLVTDHLFEHLETEFKSTTPLAQLFSLLDRIHSVDVLSSFIATKARAFADLRDLDLDTALHEYIVHTITLSERNAPVNFQPGAFPESRVLALYAHLKGRHAREECLKEIFRVASVPCSDRLQTEIDHAVGQGYAITTSYKEYCLRSLAFSYGITSFNVANE</sequence>
<dbReference type="EMBL" id="KQ243230">
    <property type="protein sequence ID" value="KNC76160.1"/>
    <property type="molecule type" value="Genomic_DNA"/>
</dbReference>
<dbReference type="GO" id="GO:0005737">
    <property type="term" value="C:cytoplasm"/>
    <property type="evidence" value="ECO:0007669"/>
    <property type="project" value="TreeGrafter"/>
</dbReference>
<dbReference type="GO" id="GO:0000070">
    <property type="term" value="P:mitotic sister chromatid segregation"/>
    <property type="evidence" value="ECO:0007669"/>
    <property type="project" value="TreeGrafter"/>
</dbReference>
<dbReference type="GO" id="GO:1903394">
    <property type="term" value="P:protein localization to kinetochore involved in kinetochore assembly"/>
    <property type="evidence" value="ECO:0007669"/>
    <property type="project" value="TreeGrafter"/>
</dbReference>
<dbReference type="GO" id="GO:0005828">
    <property type="term" value="C:kinetochore microtubule"/>
    <property type="evidence" value="ECO:0007669"/>
    <property type="project" value="TreeGrafter"/>
</dbReference>
<protein>
    <recommendedName>
        <fullName evidence="2">KNTC1 first ARM-repeats domain-containing protein</fullName>
    </recommendedName>
</protein>
<reference evidence="3 4" key="1">
    <citation type="submission" date="2011-02" db="EMBL/GenBank/DDBJ databases">
        <title>The Genome Sequence of Sphaeroforma arctica JP610.</title>
        <authorList>
            <consortium name="The Broad Institute Genome Sequencing Platform"/>
            <person name="Russ C."/>
            <person name="Cuomo C."/>
            <person name="Young S.K."/>
            <person name="Zeng Q."/>
            <person name="Gargeya S."/>
            <person name="Alvarado L."/>
            <person name="Berlin A."/>
            <person name="Chapman S.B."/>
            <person name="Chen Z."/>
            <person name="Freedman E."/>
            <person name="Gellesch M."/>
            <person name="Goldberg J."/>
            <person name="Griggs A."/>
            <person name="Gujja S."/>
            <person name="Heilman E."/>
            <person name="Heiman D."/>
            <person name="Howarth C."/>
            <person name="Mehta T."/>
            <person name="Neiman D."/>
            <person name="Pearson M."/>
            <person name="Roberts A."/>
            <person name="Saif S."/>
            <person name="Shea T."/>
            <person name="Shenoy N."/>
            <person name="Sisk P."/>
            <person name="Stolte C."/>
            <person name="Sykes S."/>
            <person name="White J."/>
            <person name="Yandava C."/>
            <person name="Burger G."/>
            <person name="Gray M.W."/>
            <person name="Holland P.W.H."/>
            <person name="King N."/>
            <person name="Lang F.B.F."/>
            <person name="Roger A.J."/>
            <person name="Ruiz-Trillo I."/>
            <person name="Haas B."/>
            <person name="Nusbaum C."/>
            <person name="Birren B."/>
        </authorList>
    </citation>
    <scope>NUCLEOTIDE SEQUENCE [LARGE SCALE GENOMIC DNA]</scope>
    <source>
        <strain evidence="3 4">JP610</strain>
    </source>
</reference>
<name>A0A0L0FHD8_9EUKA</name>
<dbReference type="Proteomes" id="UP000054560">
    <property type="component" value="Unassembled WGS sequence"/>
</dbReference>
<gene>
    <name evidence="3" type="ORF">SARC_11330</name>
</gene>
<dbReference type="GO" id="GO:0007094">
    <property type="term" value="P:mitotic spindle assembly checkpoint signaling"/>
    <property type="evidence" value="ECO:0007669"/>
    <property type="project" value="TreeGrafter"/>
</dbReference>
<feature type="compositionally biased region" description="Low complexity" evidence="1">
    <location>
        <begin position="34"/>
        <end position="43"/>
    </location>
</feature>
<dbReference type="OrthoDB" id="343783at2759"/>
<dbReference type="Pfam" id="PF24520">
    <property type="entry name" value="ARM_KNTC1_1st"/>
    <property type="match status" value="1"/>
</dbReference>
<feature type="region of interest" description="Disordered" evidence="1">
    <location>
        <begin position="1"/>
        <end position="51"/>
    </location>
</feature>
<dbReference type="GO" id="GO:0031267">
    <property type="term" value="F:small GTPase binding"/>
    <property type="evidence" value="ECO:0007669"/>
    <property type="project" value="TreeGrafter"/>
</dbReference>
<dbReference type="STRING" id="667725.A0A0L0FHD8"/>
<evidence type="ECO:0000313" key="4">
    <source>
        <dbReference type="Proteomes" id="UP000054560"/>
    </source>
</evidence>
<organism evidence="3 4">
    <name type="scientific">Sphaeroforma arctica JP610</name>
    <dbReference type="NCBI Taxonomy" id="667725"/>
    <lineage>
        <taxon>Eukaryota</taxon>
        <taxon>Ichthyosporea</taxon>
        <taxon>Ichthyophonida</taxon>
        <taxon>Sphaeroforma</taxon>
    </lineage>
</organism>
<dbReference type="InterPro" id="IPR055403">
    <property type="entry name" value="ARM_KNTC1_1st"/>
</dbReference>
<dbReference type="RefSeq" id="XP_014150062.1">
    <property type="nucleotide sequence ID" value="XM_014294587.1"/>
</dbReference>
<evidence type="ECO:0000313" key="3">
    <source>
        <dbReference type="EMBL" id="KNC76160.1"/>
    </source>
</evidence>
<evidence type="ECO:0000259" key="2">
    <source>
        <dbReference type="Pfam" id="PF24520"/>
    </source>
</evidence>
<evidence type="ECO:0000256" key="1">
    <source>
        <dbReference type="SAM" id="MobiDB-lite"/>
    </source>
</evidence>
<dbReference type="AlphaFoldDB" id="A0A0L0FHD8"/>
<dbReference type="InterPro" id="IPR052802">
    <property type="entry name" value="KNTC1"/>
</dbReference>
<accession>A0A0L0FHD8</accession>
<dbReference type="eggNOG" id="KOG4256">
    <property type="taxonomic scope" value="Eukaryota"/>
</dbReference>
<dbReference type="PANTHER" id="PTHR15688:SF1">
    <property type="entry name" value="KINETOCHORE-ASSOCIATED PROTEIN 1"/>
    <property type="match status" value="1"/>
</dbReference>
<dbReference type="GO" id="GO:1990423">
    <property type="term" value="C:RZZ complex"/>
    <property type="evidence" value="ECO:0007669"/>
    <property type="project" value="TreeGrafter"/>
</dbReference>
<keyword evidence="4" id="KW-1185">Reference proteome</keyword>
<feature type="non-terminal residue" evidence="3">
    <location>
        <position position="407"/>
    </location>
</feature>
<dbReference type="PANTHER" id="PTHR15688">
    <property type="entry name" value="KINETOCHORE-ASSOCIATED PROTEIN 1"/>
    <property type="match status" value="1"/>
</dbReference>
<proteinExistence type="predicted"/>